<evidence type="ECO:0000313" key="1">
    <source>
        <dbReference type="EMBL" id="CAD7224564.1"/>
    </source>
</evidence>
<protein>
    <submittedName>
        <fullName evidence="1">Uncharacterized protein</fullName>
    </submittedName>
</protein>
<dbReference type="EMBL" id="OB660398">
    <property type="protein sequence ID" value="CAD7224564.1"/>
    <property type="molecule type" value="Genomic_DNA"/>
</dbReference>
<proteinExistence type="predicted"/>
<sequence length="62" mass="6981">MSCLQDKTSVGLVRDYNLSKCHHRNANRTLDKGKRKSMEAAGCGFFQASLCHRVQRALSPEE</sequence>
<dbReference type="AlphaFoldDB" id="A0A7R8W472"/>
<reference evidence="1" key="1">
    <citation type="submission" date="2020-11" db="EMBL/GenBank/DDBJ databases">
        <authorList>
            <person name="Tran Van P."/>
        </authorList>
    </citation>
    <scope>NUCLEOTIDE SEQUENCE</scope>
</reference>
<name>A0A7R8W472_9CRUS</name>
<organism evidence="1">
    <name type="scientific">Cyprideis torosa</name>
    <dbReference type="NCBI Taxonomy" id="163714"/>
    <lineage>
        <taxon>Eukaryota</taxon>
        <taxon>Metazoa</taxon>
        <taxon>Ecdysozoa</taxon>
        <taxon>Arthropoda</taxon>
        <taxon>Crustacea</taxon>
        <taxon>Oligostraca</taxon>
        <taxon>Ostracoda</taxon>
        <taxon>Podocopa</taxon>
        <taxon>Podocopida</taxon>
        <taxon>Cytherocopina</taxon>
        <taxon>Cytheroidea</taxon>
        <taxon>Cytherideidae</taxon>
        <taxon>Cyprideis</taxon>
    </lineage>
</organism>
<gene>
    <name evidence="1" type="ORF">CTOB1V02_LOCUS2521</name>
</gene>
<accession>A0A7R8W472</accession>